<dbReference type="Proteomes" id="UP000319732">
    <property type="component" value="Unassembled WGS sequence"/>
</dbReference>
<gene>
    <name evidence="1" type="ORF">FKG94_06950</name>
</gene>
<dbReference type="OrthoDB" id="134981at2"/>
<evidence type="ECO:0000313" key="2">
    <source>
        <dbReference type="Proteomes" id="UP000319732"/>
    </source>
</evidence>
<evidence type="ECO:0000313" key="1">
    <source>
        <dbReference type="EMBL" id="TQV82473.1"/>
    </source>
</evidence>
<dbReference type="InterPro" id="IPR045392">
    <property type="entry name" value="DUF6519"/>
</dbReference>
<sequence>MHDKEFTKGMRGEFRGDFTRDTFDPYRRFSRVLMQQGRVQLDADWNEQVSILLYQLRAMGAHLMGPHGYPCTVDGTKGPDFSISADGADFSIAPGSYYVDGILCENSEAVRYREQPDLPMDDGDSLEAGEHLVYLDVWERHISFVEDDYIREKALTGPDTASRAKIVWQVKTAPIDDRDADADFKRNHESFLNKLSPGARPGSGELRARARRAPQTPEPCLISPEASYRGPENQLYRVEIHRGGDVTSANAAPTFKWSRENGAVIFPVTEISGEKISLEHLGRDARFTLSPNDWVEVLDDHVTLKGNAGGLFRVKEVDTENLQVTLSGVPDVTVGAAADNHPYLRRWDHKSGGEYGIDVEEGDTDQSWLLLEDGVEIQFPPPQPDADGNVTAHLYQTGDYWLIPARTATGDVEWPGPVAAPDALPPQGVKHHYAPLWRITVETSGNVVVTAAGDQRRKLKKLWD</sequence>
<name>A0A545TZ58_9GAMM</name>
<dbReference type="AlphaFoldDB" id="A0A545TZ58"/>
<organism evidence="1 2">
    <name type="scientific">Exilibacterium tricleocarpae</name>
    <dbReference type="NCBI Taxonomy" id="2591008"/>
    <lineage>
        <taxon>Bacteria</taxon>
        <taxon>Pseudomonadati</taxon>
        <taxon>Pseudomonadota</taxon>
        <taxon>Gammaproteobacteria</taxon>
        <taxon>Cellvibrionales</taxon>
        <taxon>Cellvibrionaceae</taxon>
        <taxon>Exilibacterium</taxon>
    </lineage>
</organism>
<protein>
    <submittedName>
        <fullName evidence="1">Uncharacterized protein</fullName>
    </submittedName>
</protein>
<keyword evidence="2" id="KW-1185">Reference proteome</keyword>
<dbReference type="EMBL" id="VHSG01000007">
    <property type="protein sequence ID" value="TQV82473.1"/>
    <property type="molecule type" value="Genomic_DNA"/>
</dbReference>
<comment type="caution">
    <text evidence="1">The sequence shown here is derived from an EMBL/GenBank/DDBJ whole genome shotgun (WGS) entry which is preliminary data.</text>
</comment>
<reference evidence="1 2" key="1">
    <citation type="submission" date="2019-06" db="EMBL/GenBank/DDBJ databases">
        <title>Whole genome sequence for Cellvibrionaceae sp. R142.</title>
        <authorList>
            <person name="Wang G."/>
        </authorList>
    </citation>
    <scope>NUCLEOTIDE SEQUENCE [LARGE SCALE GENOMIC DNA]</scope>
    <source>
        <strain evidence="1 2">R142</strain>
    </source>
</reference>
<accession>A0A545TZ58</accession>
<dbReference type="Pfam" id="PF20129">
    <property type="entry name" value="DUF6519"/>
    <property type="match status" value="2"/>
</dbReference>
<proteinExistence type="predicted"/>
<dbReference type="RefSeq" id="WP_142903489.1">
    <property type="nucleotide sequence ID" value="NZ_ML660090.1"/>
</dbReference>